<dbReference type="RefSeq" id="WP_184846074.1">
    <property type="nucleotide sequence ID" value="NZ_JACHMN010000003.1"/>
</dbReference>
<dbReference type="Proteomes" id="UP000587527">
    <property type="component" value="Unassembled WGS sequence"/>
</dbReference>
<evidence type="ECO:0000313" key="2">
    <source>
        <dbReference type="Proteomes" id="UP000587527"/>
    </source>
</evidence>
<dbReference type="EMBL" id="JACHMN010000003">
    <property type="protein sequence ID" value="MBB5874167.1"/>
    <property type="molecule type" value="Genomic_DNA"/>
</dbReference>
<keyword evidence="2" id="KW-1185">Reference proteome</keyword>
<organism evidence="1 2">
    <name type="scientific">Allocatelliglobosispora scoriae</name>
    <dbReference type="NCBI Taxonomy" id="643052"/>
    <lineage>
        <taxon>Bacteria</taxon>
        <taxon>Bacillati</taxon>
        <taxon>Actinomycetota</taxon>
        <taxon>Actinomycetes</taxon>
        <taxon>Micromonosporales</taxon>
        <taxon>Micromonosporaceae</taxon>
        <taxon>Allocatelliglobosispora</taxon>
    </lineage>
</organism>
<evidence type="ECO:0000313" key="1">
    <source>
        <dbReference type="EMBL" id="MBB5874167.1"/>
    </source>
</evidence>
<protein>
    <submittedName>
        <fullName evidence="1">Uncharacterized protein</fullName>
    </submittedName>
</protein>
<reference evidence="1 2" key="1">
    <citation type="submission" date="2020-08" db="EMBL/GenBank/DDBJ databases">
        <title>Sequencing the genomes of 1000 actinobacteria strains.</title>
        <authorList>
            <person name="Klenk H.-P."/>
        </authorList>
    </citation>
    <scope>NUCLEOTIDE SEQUENCE [LARGE SCALE GENOMIC DNA]</scope>
    <source>
        <strain evidence="1 2">DSM 45362</strain>
    </source>
</reference>
<proteinExistence type="predicted"/>
<name>A0A841BYD9_9ACTN</name>
<gene>
    <name evidence="1" type="ORF">F4553_007601</name>
</gene>
<accession>A0A841BYD9</accession>
<sequence>MRIARIFDGVTADAGPRMAADHAKAEPAAAERLSAYLRSGVLVLGSAATLDDVVDPARGAVVPMSFRTDGDWVWCEAVAYYVEEHGLLPEAEFVAAIQARGFVHRPVDDATLRLALTVLLEPDPADGPAWVKPG</sequence>
<dbReference type="AlphaFoldDB" id="A0A841BYD9"/>
<comment type="caution">
    <text evidence="1">The sequence shown here is derived from an EMBL/GenBank/DDBJ whole genome shotgun (WGS) entry which is preliminary data.</text>
</comment>